<dbReference type="InterPro" id="IPR036867">
    <property type="entry name" value="R3H_dom_sf"/>
</dbReference>
<dbReference type="EMBL" id="LT934115">
    <property type="protein sequence ID" value="VAH57178.1"/>
    <property type="molecule type" value="Genomic_DNA"/>
</dbReference>
<evidence type="ECO:0000313" key="5">
    <source>
        <dbReference type="EMBL" id="VAH57178.1"/>
    </source>
</evidence>
<evidence type="ECO:0008006" key="7">
    <source>
        <dbReference type="Google" id="ProtNLM"/>
    </source>
</evidence>
<dbReference type="GO" id="GO:0003676">
    <property type="term" value="F:nucleic acid binding"/>
    <property type="evidence" value="ECO:0007669"/>
    <property type="project" value="UniProtKB-UniRule"/>
</dbReference>
<dbReference type="Gene3D" id="3.30.1370.50">
    <property type="entry name" value="R3H-like domain"/>
    <property type="match status" value="1"/>
</dbReference>
<organism evidence="5 6">
    <name type="scientific">Triticum turgidum subsp. durum</name>
    <name type="common">Durum wheat</name>
    <name type="synonym">Triticum durum</name>
    <dbReference type="NCBI Taxonomy" id="4567"/>
    <lineage>
        <taxon>Eukaryota</taxon>
        <taxon>Viridiplantae</taxon>
        <taxon>Streptophyta</taxon>
        <taxon>Embryophyta</taxon>
        <taxon>Tracheophyta</taxon>
        <taxon>Spermatophyta</taxon>
        <taxon>Magnoliopsida</taxon>
        <taxon>Liliopsida</taxon>
        <taxon>Poales</taxon>
        <taxon>Poaceae</taxon>
        <taxon>BOP clade</taxon>
        <taxon>Pooideae</taxon>
        <taxon>Triticodae</taxon>
        <taxon>Triticeae</taxon>
        <taxon>Triticinae</taxon>
        <taxon>Triticum</taxon>
    </lineage>
</organism>
<dbReference type="Pfam" id="PF12752">
    <property type="entry name" value="SUZ"/>
    <property type="match status" value="1"/>
</dbReference>
<evidence type="ECO:0000259" key="4">
    <source>
        <dbReference type="PROSITE" id="PS51673"/>
    </source>
</evidence>
<feature type="domain" description="SUZ" evidence="4">
    <location>
        <begin position="168"/>
        <end position="260"/>
    </location>
</feature>
<dbReference type="Gramene" id="TRITD3Av1G025020.1">
    <property type="protein sequence ID" value="TRITD3Av1G025020.1"/>
    <property type="gene ID" value="TRITD3Av1G025020"/>
</dbReference>
<keyword evidence="1" id="KW-0597">Phosphoprotein</keyword>
<feature type="compositionally biased region" description="Polar residues" evidence="2">
    <location>
        <begin position="310"/>
        <end position="326"/>
    </location>
</feature>
<name>A0A9R0RBC9_TRITD</name>
<protein>
    <recommendedName>
        <fullName evidence="7">R3H domain-containing protein</fullName>
    </recommendedName>
</protein>
<dbReference type="AlphaFoldDB" id="A0A9R0RBC9"/>
<dbReference type="OMA" id="WEYDNKD"/>
<evidence type="ECO:0000256" key="2">
    <source>
        <dbReference type="SAM" id="MobiDB-lite"/>
    </source>
</evidence>
<evidence type="ECO:0000256" key="1">
    <source>
        <dbReference type="ARBA" id="ARBA00022553"/>
    </source>
</evidence>
<evidence type="ECO:0000259" key="3">
    <source>
        <dbReference type="PROSITE" id="PS51061"/>
    </source>
</evidence>
<dbReference type="SUPFAM" id="SSF82708">
    <property type="entry name" value="R3H domain"/>
    <property type="match status" value="1"/>
</dbReference>
<dbReference type="PANTHER" id="PTHR15672">
    <property type="entry name" value="CAMP-REGULATED PHOSPHOPROTEIN 21 RELATED R3H DOMAIN CONTAINING PROTEIN"/>
    <property type="match status" value="1"/>
</dbReference>
<dbReference type="PANTHER" id="PTHR15672:SF25">
    <property type="entry name" value="OS01G0100600 PROTEIN"/>
    <property type="match status" value="1"/>
</dbReference>
<dbReference type="InterPro" id="IPR001374">
    <property type="entry name" value="R3H_dom"/>
</dbReference>
<accession>A0A9R0RBC9</accession>
<feature type="compositionally biased region" description="Basic and acidic residues" evidence="2">
    <location>
        <begin position="299"/>
        <end position="308"/>
    </location>
</feature>
<dbReference type="PROSITE" id="PS51061">
    <property type="entry name" value="R3H"/>
    <property type="match status" value="1"/>
</dbReference>
<feature type="domain" description="R3H" evidence="3">
    <location>
        <begin position="83"/>
        <end position="165"/>
    </location>
</feature>
<sequence>MKFPLSSLRMAAVAPLPSSAKKDASTFNSVSPTSTFSDSFNQKFFFLKQGFQKSVSLPASVFLLLVEQIEELASLIKDNLYSKHLVLSTEEILVTLLQHSYLDDDDGHDRATTETSRGAAGNTIELQPTSSYNRLLLHRLADIYGFAHESVGEGEDRHLVLQRCPETAIPPVLVSDVLWNYDDGDGPSASLMLARNETDLQKIYEPENVQDAISLESLHLKTDTPVSKPLPQLVPPSAASLKEREAAYRAARERIFSSHEAKGNDTSAAKSRHVPAVAQRMIAHALGKRVEDPTERAALEKIKGKELVNGRTSPTSKEAGKHNSSSSGGGPCRNPSARSRPTPTVSAETLKKEQTGAAKRMFAHALRLPGVEMPNGAARKPK</sequence>
<dbReference type="InterPro" id="IPR051937">
    <property type="entry name" value="R3H_domain_containing"/>
</dbReference>
<feature type="region of interest" description="Disordered" evidence="2">
    <location>
        <begin position="299"/>
        <end position="382"/>
    </location>
</feature>
<dbReference type="Pfam" id="PF01424">
    <property type="entry name" value="R3H"/>
    <property type="match status" value="1"/>
</dbReference>
<evidence type="ECO:0000313" key="6">
    <source>
        <dbReference type="Proteomes" id="UP000324705"/>
    </source>
</evidence>
<dbReference type="CDD" id="cd02325">
    <property type="entry name" value="R3H"/>
    <property type="match status" value="1"/>
</dbReference>
<dbReference type="Proteomes" id="UP000324705">
    <property type="component" value="Chromosome 3A"/>
</dbReference>
<dbReference type="PROSITE" id="PS51673">
    <property type="entry name" value="SUZ"/>
    <property type="match status" value="1"/>
</dbReference>
<dbReference type="InterPro" id="IPR024771">
    <property type="entry name" value="SUZ"/>
</dbReference>
<feature type="compositionally biased region" description="Polar residues" evidence="2">
    <location>
        <begin position="336"/>
        <end position="347"/>
    </location>
</feature>
<reference evidence="5 6" key="1">
    <citation type="submission" date="2017-09" db="EMBL/GenBank/DDBJ databases">
        <authorList>
            <consortium name="International Durum Wheat Genome Sequencing Consortium (IDWGSC)"/>
            <person name="Milanesi L."/>
        </authorList>
    </citation>
    <scope>NUCLEOTIDE SEQUENCE [LARGE SCALE GENOMIC DNA]</scope>
    <source>
        <strain evidence="6">cv. Svevo</strain>
    </source>
</reference>
<proteinExistence type="predicted"/>
<keyword evidence="6" id="KW-1185">Reference proteome</keyword>
<gene>
    <name evidence="5" type="ORF">TRITD_3Av1G025020</name>
</gene>